<name>A0A3G2L3D2_9FLAO</name>
<evidence type="ECO:0000313" key="3">
    <source>
        <dbReference type="Proteomes" id="UP000276309"/>
    </source>
</evidence>
<reference evidence="2 3" key="1">
    <citation type="submission" date="2018-08" db="EMBL/GenBank/DDBJ databases">
        <title>The reduced genetic potential of extracellular carbohydrate catabolism in Euzebyella marina RN62, a Flavobacteriia bacterium isolated from the hadal water.</title>
        <authorList>
            <person name="Xue C."/>
        </authorList>
    </citation>
    <scope>NUCLEOTIDE SEQUENCE [LARGE SCALE GENOMIC DNA]</scope>
    <source>
        <strain evidence="2 3">RN62</strain>
    </source>
</reference>
<dbReference type="OrthoDB" id="9801426at2"/>
<dbReference type="Pfam" id="PF01261">
    <property type="entry name" value="AP_endonuc_2"/>
    <property type="match status" value="1"/>
</dbReference>
<sequence>MKIGMNMLLWTNHVTEQHFDIIDKLKRTGYDGIELFLAEGNEKHYAMLGRHFTDIGMGVTAVGALSPEENITSPDKKVREAGLDKLKWTIDMSAASNVEVICGPFHSTFAFFTRKPPTLEEKKWSAEMLRKAAEYAAESNIILAPEAVNRFECYLYNTMADLKEMVEMVDHPNLGAMYDTHHSNIEEKSQEQAIKTIAPYLKHVHISENDRGTPGSGQVDFESAFKGLRDIDYDGWLTIEAFSTIIPEFANAINVWRDYSPAEEIYTKGFQLIKEGMKSELKL</sequence>
<dbReference type="InterPro" id="IPR050312">
    <property type="entry name" value="IolE/XylAMocC-like"/>
</dbReference>
<dbReference type="SUPFAM" id="SSF51658">
    <property type="entry name" value="Xylose isomerase-like"/>
    <property type="match status" value="1"/>
</dbReference>
<protein>
    <submittedName>
        <fullName evidence="2">Sugar phosphate isomerase/epimerase</fullName>
    </submittedName>
</protein>
<dbReference type="RefSeq" id="WP_121847831.1">
    <property type="nucleotide sequence ID" value="NZ_CP032050.1"/>
</dbReference>
<accession>A0A3G2L3D2</accession>
<proteinExistence type="predicted"/>
<dbReference type="Gene3D" id="3.20.20.150">
    <property type="entry name" value="Divalent-metal-dependent TIM barrel enzymes"/>
    <property type="match status" value="1"/>
</dbReference>
<dbReference type="InterPro" id="IPR013022">
    <property type="entry name" value="Xyl_isomerase-like_TIM-brl"/>
</dbReference>
<dbReference type="PANTHER" id="PTHR12110:SF41">
    <property type="entry name" value="INOSOSE DEHYDRATASE"/>
    <property type="match status" value="1"/>
</dbReference>
<dbReference type="PANTHER" id="PTHR12110">
    <property type="entry name" value="HYDROXYPYRUVATE ISOMERASE"/>
    <property type="match status" value="1"/>
</dbReference>
<organism evidence="2 3">
    <name type="scientific">Euzebyella marina</name>
    <dbReference type="NCBI Taxonomy" id="1761453"/>
    <lineage>
        <taxon>Bacteria</taxon>
        <taxon>Pseudomonadati</taxon>
        <taxon>Bacteroidota</taxon>
        <taxon>Flavobacteriia</taxon>
        <taxon>Flavobacteriales</taxon>
        <taxon>Flavobacteriaceae</taxon>
        <taxon>Euzebyella</taxon>
    </lineage>
</organism>
<evidence type="ECO:0000259" key="1">
    <source>
        <dbReference type="Pfam" id="PF01261"/>
    </source>
</evidence>
<feature type="domain" description="Xylose isomerase-like TIM barrel" evidence="1">
    <location>
        <begin position="22"/>
        <end position="261"/>
    </location>
</feature>
<dbReference type="AlphaFoldDB" id="A0A3G2L3D2"/>
<dbReference type="InterPro" id="IPR036237">
    <property type="entry name" value="Xyl_isomerase-like_sf"/>
</dbReference>
<dbReference type="Proteomes" id="UP000276309">
    <property type="component" value="Chromosome"/>
</dbReference>
<keyword evidence="2" id="KW-0413">Isomerase</keyword>
<gene>
    <name evidence="2" type="ORF">D1013_05000</name>
</gene>
<dbReference type="KEGG" id="emar:D1013_05000"/>
<keyword evidence="3" id="KW-1185">Reference proteome</keyword>
<evidence type="ECO:0000313" key="2">
    <source>
        <dbReference type="EMBL" id="AYN66779.1"/>
    </source>
</evidence>
<dbReference type="EMBL" id="CP032050">
    <property type="protein sequence ID" value="AYN66779.1"/>
    <property type="molecule type" value="Genomic_DNA"/>
</dbReference>
<dbReference type="GO" id="GO:0016853">
    <property type="term" value="F:isomerase activity"/>
    <property type="evidence" value="ECO:0007669"/>
    <property type="project" value="UniProtKB-KW"/>
</dbReference>